<evidence type="ECO:0000313" key="1">
    <source>
        <dbReference type="EMBL" id="MBC6110254.1"/>
    </source>
</evidence>
<gene>
    <name evidence="1" type="ORF">H7U22_07445</name>
</gene>
<name>A0ABR7KQ96_9SPHI</name>
<proteinExistence type="predicted"/>
<dbReference type="RefSeq" id="WP_187070728.1">
    <property type="nucleotide sequence ID" value="NZ_JACRYL010000005.1"/>
</dbReference>
<reference evidence="1 2" key="1">
    <citation type="submission" date="2020-08" db="EMBL/GenBank/DDBJ databases">
        <authorList>
            <person name="Sun Q."/>
            <person name="Inoue M."/>
        </authorList>
    </citation>
    <scope>NUCLEOTIDE SEQUENCE [LARGE SCALE GENOMIC DNA]</scope>
    <source>
        <strain evidence="1 2">CCM 8938</strain>
    </source>
</reference>
<dbReference type="Proteomes" id="UP000652755">
    <property type="component" value="Unassembled WGS sequence"/>
</dbReference>
<accession>A0ABR7KQ96</accession>
<keyword evidence="2" id="KW-1185">Reference proteome</keyword>
<protein>
    <submittedName>
        <fullName evidence="1">Uncharacterized protein</fullName>
    </submittedName>
</protein>
<sequence length="222" mass="25869">MNLKYKIVVLFAFLFISKINAQIIQDVSGKPLPISKYLEIKGKIFFNDEWSLGYVKITSGKIYSGYLLKYDEFEDLPVYSIHDDIYSFIDKISEFGFKSDQNQSLVFRNGYKKTSLTSEDSFFQVLLDGDFKFLKKSIKNIIEDREYNTAIVTKKITSNTFYFIVDDVGMIFQVKKDEKSILSVLYKKPEITLSYIRENKLDLKKDKDVVKLISFYASAIKN</sequence>
<dbReference type="EMBL" id="JACRYL010000005">
    <property type="protein sequence ID" value="MBC6110254.1"/>
    <property type="molecule type" value="Genomic_DNA"/>
</dbReference>
<comment type="caution">
    <text evidence="1">The sequence shown here is derived from an EMBL/GenBank/DDBJ whole genome shotgun (WGS) entry which is preliminary data.</text>
</comment>
<organism evidence="1 2">
    <name type="scientific">Pedobacter fastidiosus</name>
    <dbReference type="NCBI Taxonomy" id="2765361"/>
    <lineage>
        <taxon>Bacteria</taxon>
        <taxon>Pseudomonadati</taxon>
        <taxon>Bacteroidota</taxon>
        <taxon>Sphingobacteriia</taxon>
        <taxon>Sphingobacteriales</taxon>
        <taxon>Sphingobacteriaceae</taxon>
        <taxon>Pedobacter</taxon>
    </lineage>
</organism>
<evidence type="ECO:0000313" key="2">
    <source>
        <dbReference type="Proteomes" id="UP000652755"/>
    </source>
</evidence>